<dbReference type="InterPro" id="IPR029068">
    <property type="entry name" value="Glyas_Bleomycin-R_OHBP_Dase"/>
</dbReference>
<comment type="caution">
    <text evidence="2">The sequence shown here is derived from an EMBL/GenBank/DDBJ whole genome shotgun (WGS) entry which is preliminary data.</text>
</comment>
<dbReference type="Pfam" id="PF06983">
    <property type="entry name" value="3-dmu-9_3-mt"/>
    <property type="match status" value="1"/>
</dbReference>
<organism evidence="2 3">
    <name type="scientific">Paenibacillus violae</name>
    <dbReference type="NCBI Taxonomy" id="3077234"/>
    <lineage>
        <taxon>Bacteria</taxon>
        <taxon>Bacillati</taxon>
        <taxon>Bacillota</taxon>
        <taxon>Bacilli</taxon>
        <taxon>Bacillales</taxon>
        <taxon>Paenibacillaceae</taxon>
        <taxon>Paenibacillus</taxon>
    </lineage>
</organism>
<dbReference type="Gene3D" id="3.10.180.10">
    <property type="entry name" value="2,3-Dihydroxybiphenyl 1,2-Dioxygenase, domain 1"/>
    <property type="match status" value="1"/>
</dbReference>
<evidence type="ECO:0000259" key="1">
    <source>
        <dbReference type="Pfam" id="PF06983"/>
    </source>
</evidence>
<gene>
    <name evidence="2" type="ORF">RQP52_25520</name>
</gene>
<evidence type="ECO:0000313" key="3">
    <source>
        <dbReference type="Proteomes" id="UP001260980"/>
    </source>
</evidence>
<dbReference type="PANTHER" id="PTHR33990">
    <property type="entry name" value="PROTEIN YJDN-RELATED"/>
    <property type="match status" value="1"/>
</dbReference>
<dbReference type="EMBL" id="JAWCUD010000010">
    <property type="protein sequence ID" value="MDU0204452.1"/>
    <property type="molecule type" value="Genomic_DNA"/>
</dbReference>
<sequence length="141" mass="16200">MDQHHNRRNDHGNINTILYSRNAREQSDFYVKAFGGEVVSLRTFRDMPGADESMKDRVLHLELQALGLRFFMADAGTESVDRGKGLDLTLEFKGEEEARRIFEALSQGGHVIMPFERMFWGTMFGRLEDPFGVIWQISTEA</sequence>
<evidence type="ECO:0000313" key="2">
    <source>
        <dbReference type="EMBL" id="MDU0204452.1"/>
    </source>
</evidence>
<keyword evidence="3" id="KW-1185">Reference proteome</keyword>
<name>A0ABU3RJI3_9BACL</name>
<dbReference type="RefSeq" id="WP_315954444.1">
    <property type="nucleotide sequence ID" value="NZ_JAWCUD010000010.1"/>
</dbReference>
<dbReference type="InterPro" id="IPR028973">
    <property type="entry name" value="PhnB-like"/>
</dbReference>
<reference evidence="2 3" key="1">
    <citation type="submission" date="2023-10" db="EMBL/GenBank/DDBJ databases">
        <title>Paenibacillus strain PFR10 Genome sequencing and assembly.</title>
        <authorList>
            <person name="Kim I."/>
        </authorList>
    </citation>
    <scope>NUCLEOTIDE SEQUENCE [LARGE SCALE GENOMIC DNA]</scope>
    <source>
        <strain evidence="2 3">PFR10</strain>
    </source>
</reference>
<dbReference type="PANTHER" id="PTHR33990:SF1">
    <property type="entry name" value="PROTEIN YJDN"/>
    <property type="match status" value="1"/>
</dbReference>
<dbReference type="SUPFAM" id="SSF54593">
    <property type="entry name" value="Glyoxalase/Bleomycin resistance protein/Dihydroxybiphenyl dioxygenase"/>
    <property type="match status" value="1"/>
</dbReference>
<proteinExistence type="predicted"/>
<accession>A0ABU3RJI3</accession>
<protein>
    <submittedName>
        <fullName evidence="2">VOC family protein</fullName>
    </submittedName>
</protein>
<dbReference type="CDD" id="cd06588">
    <property type="entry name" value="PhnB_like"/>
    <property type="match status" value="1"/>
</dbReference>
<feature type="domain" description="PhnB-like" evidence="1">
    <location>
        <begin position="14"/>
        <end position="137"/>
    </location>
</feature>
<dbReference type="Proteomes" id="UP001260980">
    <property type="component" value="Unassembled WGS sequence"/>
</dbReference>